<organism evidence="12 13">
    <name type="scientific">Buchnera aphidicola str. Ua</name>
    <name type="common">Uroleucon ambrosiae</name>
    <dbReference type="NCBI Taxonomy" id="1005057"/>
    <lineage>
        <taxon>Bacteria</taxon>
        <taxon>Pseudomonadati</taxon>
        <taxon>Pseudomonadota</taxon>
        <taxon>Gammaproteobacteria</taxon>
        <taxon>Enterobacterales</taxon>
        <taxon>Erwiniaceae</taxon>
        <taxon>Buchnera</taxon>
    </lineage>
</organism>
<protein>
    <recommendedName>
        <fullName evidence="10">3-isopropylmalate dehydratase small subunit</fullName>
        <ecNumber evidence="10">4.2.1.33</ecNumber>
    </recommendedName>
    <alternativeName>
        <fullName evidence="10">Alpha-IPM isomerase</fullName>
        <shortName evidence="10">IPMI</shortName>
    </alternativeName>
    <alternativeName>
        <fullName evidence="10">Isopropylmalate isomerase</fullName>
    </alternativeName>
</protein>
<evidence type="ECO:0000256" key="3">
    <source>
        <dbReference type="ARBA" id="ARBA00004729"/>
    </source>
</evidence>
<reference evidence="12 13" key="1">
    <citation type="journal article" date="2011" name="PLoS Genet.">
        <title>Sequence conservation and functional constraint on intergenic spacers in reduced genomes of the obligate symbiont buchnera.</title>
        <authorList>
            <person name="Degnan P.H."/>
            <person name="Ochman H."/>
            <person name="Moran N.A."/>
        </authorList>
    </citation>
    <scope>NUCLEOTIDE SEQUENCE [LARGE SCALE GENOMIC DNA]</scope>
    <source>
        <strain evidence="13">Ua</strain>
        <plasmid evidence="12 13">pLeu</plasmid>
    </source>
</reference>
<dbReference type="KEGG" id="buh:BUAMB_pLeu007"/>
<comment type="similarity">
    <text evidence="4 10">Belongs to the LeuD family. LeuD type 1 subfamily.</text>
</comment>
<dbReference type="RefSeq" id="WP_014500275.1">
    <property type="nucleotide sequence ID" value="NC_017261.1"/>
</dbReference>
<dbReference type="InterPro" id="IPR050075">
    <property type="entry name" value="LeuD"/>
</dbReference>
<dbReference type="Gene3D" id="3.20.19.10">
    <property type="entry name" value="Aconitase, domain 4"/>
    <property type="match status" value="1"/>
</dbReference>
<dbReference type="GO" id="GO:0016853">
    <property type="term" value="F:isomerase activity"/>
    <property type="evidence" value="ECO:0007669"/>
    <property type="project" value="UniProtKB-KW"/>
</dbReference>
<dbReference type="HOGENOM" id="CLU_081378_0_3_6"/>
<evidence type="ECO:0000256" key="4">
    <source>
        <dbReference type="ARBA" id="ARBA00009845"/>
    </source>
</evidence>
<evidence type="ECO:0000256" key="7">
    <source>
        <dbReference type="ARBA" id="ARBA00022605"/>
    </source>
</evidence>
<keyword evidence="9 10" id="KW-0100">Branched-chain amino acid biosynthesis</keyword>
<dbReference type="SUPFAM" id="SSF52016">
    <property type="entry name" value="LeuD/IlvD-like"/>
    <property type="match status" value="1"/>
</dbReference>
<evidence type="ECO:0000256" key="1">
    <source>
        <dbReference type="ARBA" id="ARBA00000491"/>
    </source>
</evidence>
<evidence type="ECO:0000256" key="9">
    <source>
        <dbReference type="ARBA" id="ARBA00023304"/>
    </source>
</evidence>
<dbReference type="PANTHER" id="PTHR43345:SF5">
    <property type="entry name" value="3-ISOPROPYLMALATE DEHYDRATASE SMALL SUBUNIT"/>
    <property type="match status" value="1"/>
</dbReference>
<evidence type="ECO:0000259" key="11">
    <source>
        <dbReference type="Pfam" id="PF00694"/>
    </source>
</evidence>
<keyword evidence="12" id="KW-0413">Isomerase</keyword>
<dbReference type="Pfam" id="PF00694">
    <property type="entry name" value="Aconitase_C"/>
    <property type="match status" value="1"/>
</dbReference>
<dbReference type="Proteomes" id="UP000006139">
    <property type="component" value="Plasmid pLeu"/>
</dbReference>
<dbReference type="UniPathway" id="UPA00048">
    <property type="reaction ID" value="UER00071"/>
</dbReference>
<accession>G2LQ70</accession>
<comment type="subunit">
    <text evidence="5 10">Heterodimer of LeuC and LeuD.</text>
</comment>
<comment type="catalytic activity">
    <reaction evidence="1 10">
        <text>(2R,3S)-3-isopropylmalate = (2S)-2-isopropylmalate</text>
        <dbReference type="Rhea" id="RHEA:32287"/>
        <dbReference type="ChEBI" id="CHEBI:1178"/>
        <dbReference type="ChEBI" id="CHEBI:35121"/>
        <dbReference type="EC" id="4.2.1.33"/>
    </reaction>
</comment>
<keyword evidence="6 10" id="KW-0432">Leucine biosynthesis</keyword>
<comment type="function">
    <text evidence="2 10">Catalyzes the isomerization between 2-isopropylmalate and 3-isopropylmalate, via the formation of 2-isopropylmaleate.</text>
</comment>
<keyword evidence="12" id="KW-0614">Plasmid</keyword>
<dbReference type="GO" id="GO:0009098">
    <property type="term" value="P:L-leucine biosynthetic process"/>
    <property type="evidence" value="ECO:0007669"/>
    <property type="project" value="UniProtKB-UniRule"/>
</dbReference>
<evidence type="ECO:0000256" key="6">
    <source>
        <dbReference type="ARBA" id="ARBA00022430"/>
    </source>
</evidence>
<dbReference type="GO" id="GO:0009316">
    <property type="term" value="C:3-isopropylmalate dehydratase complex"/>
    <property type="evidence" value="ECO:0007669"/>
    <property type="project" value="InterPro"/>
</dbReference>
<name>G2LQ70_BUCUM</name>
<evidence type="ECO:0000313" key="13">
    <source>
        <dbReference type="Proteomes" id="UP000006139"/>
    </source>
</evidence>
<dbReference type="EMBL" id="CP002649">
    <property type="protein sequence ID" value="AEO08371.1"/>
    <property type="molecule type" value="Genomic_DNA"/>
</dbReference>
<feature type="domain" description="Aconitase A/isopropylmalate dehydratase small subunit swivel" evidence="11">
    <location>
        <begin position="3"/>
        <end position="125"/>
    </location>
</feature>
<evidence type="ECO:0000256" key="10">
    <source>
        <dbReference type="HAMAP-Rule" id="MF_01031"/>
    </source>
</evidence>
<geneLocation type="plasmid" evidence="12">
    <name>pLeu</name>
</geneLocation>
<dbReference type="EC" id="4.2.1.33" evidence="10"/>
<dbReference type="PANTHER" id="PTHR43345">
    <property type="entry name" value="3-ISOPROPYLMALATE DEHYDRATASE SMALL SUBUNIT 2-RELATED-RELATED"/>
    <property type="match status" value="1"/>
</dbReference>
<evidence type="ECO:0000313" key="12">
    <source>
        <dbReference type="EMBL" id="AEO08371.1"/>
    </source>
</evidence>
<dbReference type="HAMAP" id="MF_01031">
    <property type="entry name" value="LeuD_type1"/>
    <property type="match status" value="1"/>
</dbReference>
<sequence>MFKFIEHTGVVVPLNFSNIDTDIIIPKQFLKHVSKKGLGKFLFHDWRFIDSKQLLKNKKFVLNQKIYTHANILLTGENFGCGSSREHAVWSLLDYGFKVIIAPSFSDIFYSNSLNNKLLLINLEQIKINVLFDFVNLNPGAKFKINLTDQKIIFGEQVFYFHLEASHLLYFSSNLDNIDLTMKHLDHIKNYETRVPDFILNRRVFESNN</sequence>
<proteinExistence type="inferred from homology"/>
<dbReference type="InterPro" id="IPR000573">
    <property type="entry name" value="AconitaseA/IPMdHydase_ssu_swvl"/>
</dbReference>
<evidence type="ECO:0000256" key="8">
    <source>
        <dbReference type="ARBA" id="ARBA00023239"/>
    </source>
</evidence>
<gene>
    <name evidence="10 12" type="primary">leuD</name>
    <name evidence="12" type="ORF">BUAMB_pLeu007</name>
</gene>
<keyword evidence="8 10" id="KW-0456">Lyase</keyword>
<evidence type="ECO:0000256" key="2">
    <source>
        <dbReference type="ARBA" id="ARBA00002695"/>
    </source>
</evidence>
<dbReference type="InterPro" id="IPR004431">
    <property type="entry name" value="3-IsopropMal_deHydase_ssu"/>
</dbReference>
<evidence type="ECO:0000256" key="5">
    <source>
        <dbReference type="ARBA" id="ARBA00011271"/>
    </source>
</evidence>
<keyword evidence="7 10" id="KW-0028">Amino-acid biosynthesis</keyword>
<dbReference type="NCBIfam" id="NF002458">
    <property type="entry name" value="PRK01641.1"/>
    <property type="match status" value="1"/>
</dbReference>
<dbReference type="GO" id="GO:0003861">
    <property type="term" value="F:3-isopropylmalate dehydratase activity"/>
    <property type="evidence" value="ECO:0007669"/>
    <property type="project" value="UniProtKB-UniRule"/>
</dbReference>
<dbReference type="PATRIC" id="fig|1005057.4.peg.562"/>
<dbReference type="NCBIfam" id="TIGR00171">
    <property type="entry name" value="leuD"/>
    <property type="match status" value="1"/>
</dbReference>
<dbReference type="OrthoDB" id="9777465at2"/>
<dbReference type="AlphaFoldDB" id="G2LQ70"/>
<comment type="pathway">
    <text evidence="3 10">Amino-acid biosynthesis; L-leucine biosynthesis; L-leucine from 3-methyl-2-oxobutanoate: step 2/4.</text>
</comment>
<dbReference type="InterPro" id="IPR015928">
    <property type="entry name" value="Aconitase/3IPM_dehydase_swvl"/>
</dbReference>
<dbReference type="FunFam" id="3.20.19.10:FF:000003">
    <property type="entry name" value="3-isopropylmalate dehydratase small subunit"/>
    <property type="match status" value="1"/>
</dbReference>